<dbReference type="InterPro" id="IPR039121">
    <property type="entry name" value="NUDT19"/>
</dbReference>
<dbReference type="SUPFAM" id="SSF55811">
    <property type="entry name" value="Nudix"/>
    <property type="match status" value="1"/>
</dbReference>
<organism evidence="9 10">
    <name type="scientific">Brevibacterium ravenspurgense</name>
    <dbReference type="NCBI Taxonomy" id="479117"/>
    <lineage>
        <taxon>Bacteria</taxon>
        <taxon>Bacillati</taxon>
        <taxon>Actinomycetota</taxon>
        <taxon>Actinomycetes</taxon>
        <taxon>Micrococcales</taxon>
        <taxon>Brevibacteriaceae</taxon>
        <taxon>Brevibacterium</taxon>
    </lineage>
</organism>
<dbReference type="AlphaFoldDB" id="A0A150H5S4"/>
<feature type="domain" description="Nudix hydrolase" evidence="8">
    <location>
        <begin position="61"/>
        <end position="264"/>
    </location>
</feature>
<feature type="signal peptide" evidence="7">
    <location>
        <begin position="1"/>
        <end position="20"/>
    </location>
</feature>
<dbReference type="CDD" id="cd18870">
    <property type="entry name" value="NUDIX_AcylCoAdiphos_Nudt19"/>
    <property type="match status" value="1"/>
</dbReference>
<dbReference type="PROSITE" id="PS51462">
    <property type="entry name" value="NUDIX"/>
    <property type="match status" value="1"/>
</dbReference>
<sequence>MWCRKPRGARWLGLLSRAGAGPLVAHLVVGPYSEGMDPRIHFSAESLAKIKERMSGVEPDTPRPSATVILLRDGERGPEAYLQKRQSSMVFGGRPVFPGGKVDAADSAEIDAWHGPSPEEWAQRLGVSADEARGLLVAAARETFEESGYLLATAADGGELTALNTDEWRADREAVDAREMSFADLLRKHGLVLRTDWLTPWSVWVTPEVEPRRFHTWFFLAACPVGQEVLGVSAESTVDGWITPEDAVRKSAAGELQLMPPQLCTFVELYGHAGVREVLAGNRDVLEVRPFVVENSDGSGHLELPEKLIRLADEVGRAVL</sequence>
<feature type="chain" id="PRO_5039462431" evidence="7">
    <location>
        <begin position="21"/>
        <end position="320"/>
    </location>
</feature>
<dbReference type="InterPro" id="IPR000086">
    <property type="entry name" value="NUDIX_hydrolase_dom"/>
</dbReference>
<dbReference type="Proteomes" id="UP000243589">
    <property type="component" value="Unassembled WGS sequence"/>
</dbReference>
<dbReference type="PATRIC" id="fig|479117.4.peg.1968"/>
<dbReference type="PANTHER" id="PTHR12318:SF0">
    <property type="entry name" value="ACYL-COENZYME A DIPHOSPHATASE NUDT19"/>
    <property type="match status" value="1"/>
</dbReference>
<dbReference type="InterPro" id="IPR015797">
    <property type="entry name" value="NUDIX_hydrolase-like_dom_sf"/>
</dbReference>
<evidence type="ECO:0000313" key="10">
    <source>
        <dbReference type="Proteomes" id="UP000243589"/>
    </source>
</evidence>
<evidence type="ECO:0000256" key="2">
    <source>
        <dbReference type="ARBA" id="ARBA00001946"/>
    </source>
</evidence>
<keyword evidence="4" id="KW-0378">Hydrolase</keyword>
<evidence type="ECO:0000259" key="8">
    <source>
        <dbReference type="PROSITE" id="PS51462"/>
    </source>
</evidence>
<evidence type="ECO:0000313" key="9">
    <source>
        <dbReference type="EMBL" id="KXZ57462.1"/>
    </source>
</evidence>
<comment type="caution">
    <text evidence="9">The sequence shown here is derived from an EMBL/GenBank/DDBJ whole genome shotgun (WGS) entry which is preliminary data.</text>
</comment>
<dbReference type="GO" id="GO:0046872">
    <property type="term" value="F:metal ion binding"/>
    <property type="evidence" value="ECO:0007669"/>
    <property type="project" value="UniProtKB-KW"/>
</dbReference>
<accession>A0A150H5S4</accession>
<evidence type="ECO:0000256" key="6">
    <source>
        <dbReference type="ARBA" id="ARBA00023211"/>
    </source>
</evidence>
<evidence type="ECO:0000256" key="3">
    <source>
        <dbReference type="ARBA" id="ARBA00022723"/>
    </source>
</evidence>
<keyword evidence="7" id="KW-0732">Signal</keyword>
<evidence type="ECO:0000256" key="5">
    <source>
        <dbReference type="ARBA" id="ARBA00022842"/>
    </source>
</evidence>
<comment type="cofactor">
    <cofactor evidence="2">
        <name>Mg(2+)</name>
        <dbReference type="ChEBI" id="CHEBI:18420"/>
    </cofactor>
</comment>
<gene>
    <name evidence="9" type="ORF">Bravens_01984</name>
</gene>
<evidence type="ECO:0000256" key="4">
    <source>
        <dbReference type="ARBA" id="ARBA00022801"/>
    </source>
</evidence>
<keyword evidence="5" id="KW-0460">Magnesium</keyword>
<dbReference type="Gene3D" id="3.90.79.10">
    <property type="entry name" value="Nucleoside Triphosphate Pyrophosphohydrolase"/>
    <property type="match status" value="1"/>
</dbReference>
<proteinExistence type="predicted"/>
<dbReference type="EMBL" id="LQQC01000012">
    <property type="protein sequence ID" value="KXZ57462.1"/>
    <property type="molecule type" value="Genomic_DNA"/>
</dbReference>
<reference evidence="9 10" key="1">
    <citation type="submission" date="2016-01" db="EMBL/GenBank/DDBJ databases">
        <title>Use of Whole Genome Sequencing to ascertain that Brevibacterium massiliense (Roux, Raoult 2009) is a later heterotypic synonym of Brevibacterium ravenspurgense (Mages 2008).</title>
        <authorList>
            <person name="Bernier A.-M."/>
            <person name="Burdz T."/>
            <person name="Huynh C."/>
            <person name="Pachecho A.L."/>
            <person name="Wiebe D."/>
            <person name="Bonner C."/>
            <person name="Bernard K."/>
        </authorList>
    </citation>
    <scope>NUCLEOTIDE SEQUENCE [LARGE SCALE GENOMIC DNA]</scope>
    <source>
        <strain evidence="9 10">CCUG56047</strain>
    </source>
</reference>
<name>A0A150H5S4_9MICO</name>
<comment type="cofactor">
    <cofactor evidence="1">
        <name>Mn(2+)</name>
        <dbReference type="ChEBI" id="CHEBI:29035"/>
    </cofactor>
</comment>
<dbReference type="PANTHER" id="PTHR12318">
    <property type="entry name" value="TESTOSTERONE-REGULATED PROTEIN RP2"/>
    <property type="match status" value="1"/>
</dbReference>
<protein>
    <submittedName>
        <fullName evidence="9">NUDIX domain protein</fullName>
    </submittedName>
</protein>
<keyword evidence="6" id="KW-0464">Manganese</keyword>
<evidence type="ECO:0000256" key="7">
    <source>
        <dbReference type="SAM" id="SignalP"/>
    </source>
</evidence>
<keyword evidence="10" id="KW-1185">Reference proteome</keyword>
<dbReference type="GO" id="GO:0016818">
    <property type="term" value="F:hydrolase activity, acting on acid anhydrides, in phosphorus-containing anhydrides"/>
    <property type="evidence" value="ECO:0007669"/>
    <property type="project" value="InterPro"/>
</dbReference>
<evidence type="ECO:0000256" key="1">
    <source>
        <dbReference type="ARBA" id="ARBA00001936"/>
    </source>
</evidence>
<keyword evidence="3" id="KW-0479">Metal-binding</keyword>